<evidence type="ECO:0000256" key="1">
    <source>
        <dbReference type="SAM" id="MobiDB-lite"/>
    </source>
</evidence>
<evidence type="ECO:0000313" key="3">
    <source>
        <dbReference type="Proteomes" id="UP000230842"/>
    </source>
</evidence>
<comment type="caution">
    <text evidence="2">The sequence shown here is derived from an EMBL/GenBank/DDBJ whole genome shotgun (WGS) entry which is preliminary data.</text>
</comment>
<dbReference type="Proteomes" id="UP000230842">
    <property type="component" value="Unassembled WGS sequence"/>
</dbReference>
<dbReference type="EMBL" id="PGEZ01000001">
    <property type="protein sequence ID" value="PJJ58213.1"/>
    <property type="molecule type" value="Genomic_DNA"/>
</dbReference>
<name>A0A0B2BUI7_9ACTN</name>
<dbReference type="AlphaFoldDB" id="A0A0B2BUI7"/>
<reference evidence="2 3" key="1">
    <citation type="submission" date="2017-11" db="EMBL/GenBank/DDBJ databases">
        <title>Genomic Encyclopedia of Archaeal and Bacterial Type Strains, Phase II (KMG-II): From Individual Species to Whole Genera.</title>
        <authorList>
            <person name="Goeker M."/>
        </authorList>
    </citation>
    <scope>NUCLEOTIDE SEQUENCE [LARGE SCALE GENOMIC DNA]</scope>
    <source>
        <strain evidence="2 3">DSM 27763</strain>
    </source>
</reference>
<organism evidence="2 3">
    <name type="scientific">Mumia flava</name>
    <dbReference type="NCBI Taxonomy" id="1348852"/>
    <lineage>
        <taxon>Bacteria</taxon>
        <taxon>Bacillati</taxon>
        <taxon>Actinomycetota</taxon>
        <taxon>Actinomycetes</taxon>
        <taxon>Propionibacteriales</taxon>
        <taxon>Nocardioidaceae</taxon>
        <taxon>Mumia</taxon>
    </lineage>
</organism>
<proteinExistence type="predicted"/>
<gene>
    <name evidence="2" type="ORF">CLV56_2459</name>
</gene>
<sequence length="272" mass="28526">MTSRSTSWRRPRTVAVAAVFALVLAVVIALRTGDDVVADEPQPDGSVERTNELPTERPDEIGAPRDPLSIEEIGYAKHLAETDASMPDDATDVDGDPVAQLLSVDLTPTEGETTQRLVDVTFYDYTDNHVITQTVDLGAGTVDSADGRGFQPPPSPAETSAALAVVLADPISDQLQAESLKGTGATFDAESVSVTGSAWTAGPDQQGPAARCGKQRCVELRIQLPDGLYLTASGLVVNLSQGTVLDTTGDHGDAGHDHADGDAGHDHSDHEH</sequence>
<keyword evidence="3" id="KW-1185">Reference proteome</keyword>
<dbReference type="OrthoDB" id="5003040at2"/>
<evidence type="ECO:0000313" key="2">
    <source>
        <dbReference type="EMBL" id="PJJ58213.1"/>
    </source>
</evidence>
<dbReference type="RefSeq" id="WP_039339791.1">
    <property type="nucleotide sequence ID" value="NZ_PGEZ01000001.1"/>
</dbReference>
<feature type="compositionally biased region" description="Basic and acidic residues" evidence="1">
    <location>
        <begin position="46"/>
        <end position="63"/>
    </location>
</feature>
<feature type="region of interest" description="Disordered" evidence="1">
    <location>
        <begin position="36"/>
        <end position="66"/>
    </location>
</feature>
<protein>
    <submittedName>
        <fullName evidence="2">Uncharacterized protein</fullName>
    </submittedName>
</protein>
<accession>A0A0B2BUI7</accession>
<feature type="region of interest" description="Disordered" evidence="1">
    <location>
        <begin position="248"/>
        <end position="272"/>
    </location>
</feature>